<dbReference type="EMBL" id="BK015573">
    <property type="protein sequence ID" value="DAE13981.1"/>
    <property type="molecule type" value="Genomic_DNA"/>
</dbReference>
<reference evidence="1" key="1">
    <citation type="journal article" date="2021" name="Proc. Natl. Acad. Sci. U.S.A.">
        <title>A Catalog of Tens of Thousands of Viruses from Human Metagenomes Reveals Hidden Associations with Chronic Diseases.</title>
        <authorList>
            <person name="Tisza M.J."/>
            <person name="Buck C.B."/>
        </authorList>
    </citation>
    <scope>NUCLEOTIDE SEQUENCE</scope>
    <source>
        <strain evidence="1">Ctxrg1</strain>
    </source>
</reference>
<organism evidence="1">
    <name type="scientific">Siphoviridae sp. ctxrg1</name>
    <dbReference type="NCBI Taxonomy" id="2825741"/>
    <lineage>
        <taxon>Viruses</taxon>
        <taxon>Duplodnaviria</taxon>
        <taxon>Heunggongvirae</taxon>
        <taxon>Uroviricota</taxon>
        <taxon>Caudoviricetes</taxon>
    </lineage>
</organism>
<proteinExistence type="predicted"/>
<evidence type="ECO:0000313" key="1">
    <source>
        <dbReference type="EMBL" id="DAE13981.1"/>
    </source>
</evidence>
<protein>
    <submittedName>
        <fullName evidence="1">Uncharacterized protein</fullName>
    </submittedName>
</protein>
<name>A0A8S5Q5L4_9CAUD</name>
<sequence length="29" mass="3479">MPIFHLRSGKIKRQSLNCLKFLREYMIGV</sequence>
<accession>A0A8S5Q5L4</accession>